<keyword evidence="2" id="KW-1185">Reference proteome</keyword>
<proteinExistence type="predicted"/>
<dbReference type="OrthoDB" id="2917041at2759"/>
<sequence length="161" mass="17499">MPGCAQSSIQKGVGISEYVIAPSNKSINITIMVTICADGTAILPAVIFKGEGLGYSKKGYTDGEIGMNKIHVLCYPSHSTHLYQGLDIVIFKEQDKFERTTKQSVNKTNFLAVYAKTGIVPFNPDIIPETSLAPSLETSAAGITPLPLDPSRTMDWEEYLQ</sequence>
<evidence type="ECO:0000313" key="1">
    <source>
        <dbReference type="EMBL" id="KAF9440609.1"/>
    </source>
</evidence>
<dbReference type="AlphaFoldDB" id="A0A9P5WZ54"/>
<comment type="caution">
    <text evidence="1">The sequence shown here is derived from an EMBL/GenBank/DDBJ whole genome shotgun (WGS) entry which is preliminary data.</text>
</comment>
<gene>
    <name evidence="1" type="ORF">P691DRAFT_793161</name>
</gene>
<evidence type="ECO:0008006" key="3">
    <source>
        <dbReference type="Google" id="ProtNLM"/>
    </source>
</evidence>
<protein>
    <recommendedName>
        <fullName evidence="3">DDE-1 domain-containing protein</fullName>
    </recommendedName>
</protein>
<accession>A0A9P5WZ54</accession>
<dbReference type="EMBL" id="MU152397">
    <property type="protein sequence ID" value="KAF9440609.1"/>
    <property type="molecule type" value="Genomic_DNA"/>
</dbReference>
<name>A0A9P5WZ54_9AGAR</name>
<dbReference type="Proteomes" id="UP000807342">
    <property type="component" value="Unassembled WGS sequence"/>
</dbReference>
<reference evidence="1" key="1">
    <citation type="submission" date="2020-11" db="EMBL/GenBank/DDBJ databases">
        <authorList>
            <consortium name="DOE Joint Genome Institute"/>
            <person name="Ahrendt S."/>
            <person name="Riley R."/>
            <person name="Andreopoulos W."/>
            <person name="Labutti K."/>
            <person name="Pangilinan J."/>
            <person name="Ruiz-Duenas F.J."/>
            <person name="Barrasa J.M."/>
            <person name="Sanchez-Garcia M."/>
            <person name="Camarero S."/>
            <person name="Miyauchi S."/>
            <person name="Serrano A."/>
            <person name="Linde D."/>
            <person name="Babiker R."/>
            <person name="Drula E."/>
            <person name="Ayuso-Fernandez I."/>
            <person name="Pacheco R."/>
            <person name="Padilla G."/>
            <person name="Ferreira P."/>
            <person name="Barriuso J."/>
            <person name="Kellner H."/>
            <person name="Castanera R."/>
            <person name="Alfaro M."/>
            <person name="Ramirez L."/>
            <person name="Pisabarro A.G."/>
            <person name="Kuo A."/>
            <person name="Tritt A."/>
            <person name="Lipzen A."/>
            <person name="He G."/>
            <person name="Yan M."/>
            <person name="Ng V."/>
            <person name="Cullen D."/>
            <person name="Martin F."/>
            <person name="Rosso M.-N."/>
            <person name="Henrissat B."/>
            <person name="Hibbett D."/>
            <person name="Martinez A.T."/>
            <person name="Grigoriev I.V."/>
        </authorList>
    </citation>
    <scope>NUCLEOTIDE SEQUENCE</scope>
    <source>
        <strain evidence="1">MF-IS2</strain>
    </source>
</reference>
<evidence type="ECO:0000313" key="2">
    <source>
        <dbReference type="Proteomes" id="UP000807342"/>
    </source>
</evidence>
<organism evidence="1 2">
    <name type="scientific">Macrolepiota fuliginosa MF-IS2</name>
    <dbReference type="NCBI Taxonomy" id="1400762"/>
    <lineage>
        <taxon>Eukaryota</taxon>
        <taxon>Fungi</taxon>
        <taxon>Dikarya</taxon>
        <taxon>Basidiomycota</taxon>
        <taxon>Agaricomycotina</taxon>
        <taxon>Agaricomycetes</taxon>
        <taxon>Agaricomycetidae</taxon>
        <taxon>Agaricales</taxon>
        <taxon>Agaricineae</taxon>
        <taxon>Agaricaceae</taxon>
        <taxon>Macrolepiota</taxon>
    </lineage>
</organism>